<keyword evidence="9" id="KW-0645">Protease</keyword>
<evidence type="ECO:0000256" key="4">
    <source>
        <dbReference type="ARBA" id="ARBA00022801"/>
    </source>
</evidence>
<keyword evidence="3 7" id="KW-0812">Transmembrane</keyword>
<dbReference type="GO" id="GO:0016020">
    <property type="term" value="C:membrane"/>
    <property type="evidence" value="ECO:0007669"/>
    <property type="project" value="UniProtKB-SubCell"/>
</dbReference>
<comment type="similarity">
    <text evidence="2">Belongs to the peptidase S54 family.</text>
</comment>
<dbReference type="InterPro" id="IPR022764">
    <property type="entry name" value="Peptidase_S54_rhomboid_dom"/>
</dbReference>
<name>A0A9D1XEN8_9FIRM</name>
<reference evidence="9" key="1">
    <citation type="journal article" date="2021" name="PeerJ">
        <title>Extensive microbial diversity within the chicken gut microbiome revealed by metagenomics and culture.</title>
        <authorList>
            <person name="Gilroy R."/>
            <person name="Ravi A."/>
            <person name="Getino M."/>
            <person name="Pursley I."/>
            <person name="Horton D.L."/>
            <person name="Alikhan N.F."/>
            <person name="Baker D."/>
            <person name="Gharbi K."/>
            <person name="Hall N."/>
            <person name="Watson M."/>
            <person name="Adriaenssens E.M."/>
            <person name="Foster-Nyarko E."/>
            <person name="Jarju S."/>
            <person name="Secka A."/>
            <person name="Antonio M."/>
            <person name="Oren A."/>
            <person name="Chaudhuri R.R."/>
            <person name="La Ragione R."/>
            <person name="Hildebrand F."/>
            <person name="Pallen M.J."/>
        </authorList>
    </citation>
    <scope>NUCLEOTIDE SEQUENCE</scope>
    <source>
        <strain evidence="9">CHK183-1962</strain>
    </source>
</reference>
<feature type="transmembrane region" description="Helical" evidence="7">
    <location>
        <begin position="131"/>
        <end position="155"/>
    </location>
</feature>
<feature type="transmembrane region" description="Helical" evidence="7">
    <location>
        <begin position="24"/>
        <end position="42"/>
    </location>
</feature>
<dbReference type="GO" id="GO:0004252">
    <property type="term" value="F:serine-type endopeptidase activity"/>
    <property type="evidence" value="ECO:0007669"/>
    <property type="project" value="InterPro"/>
</dbReference>
<evidence type="ECO:0000313" key="9">
    <source>
        <dbReference type="EMBL" id="HIX77707.1"/>
    </source>
</evidence>
<dbReference type="AlphaFoldDB" id="A0A9D1XEN8"/>
<dbReference type="Gene3D" id="1.20.1540.10">
    <property type="entry name" value="Rhomboid-like"/>
    <property type="match status" value="1"/>
</dbReference>
<dbReference type="GO" id="GO:0006508">
    <property type="term" value="P:proteolysis"/>
    <property type="evidence" value="ECO:0007669"/>
    <property type="project" value="UniProtKB-KW"/>
</dbReference>
<dbReference type="PANTHER" id="PTHR43731">
    <property type="entry name" value="RHOMBOID PROTEASE"/>
    <property type="match status" value="1"/>
</dbReference>
<dbReference type="Proteomes" id="UP000886890">
    <property type="component" value="Unassembled WGS sequence"/>
</dbReference>
<gene>
    <name evidence="9" type="ORF">H9734_08965</name>
</gene>
<accession>A0A9D1XEN8</accession>
<feature type="transmembrane region" description="Helical" evidence="7">
    <location>
        <begin position="75"/>
        <end position="94"/>
    </location>
</feature>
<evidence type="ECO:0000256" key="1">
    <source>
        <dbReference type="ARBA" id="ARBA00004141"/>
    </source>
</evidence>
<feature type="domain" description="Peptidase S54 rhomboid" evidence="8">
    <location>
        <begin position="66"/>
        <end position="206"/>
    </location>
</feature>
<keyword evidence="5 7" id="KW-1133">Transmembrane helix</keyword>
<feature type="transmembrane region" description="Helical" evidence="7">
    <location>
        <begin position="106"/>
        <end position="125"/>
    </location>
</feature>
<comment type="caution">
    <text evidence="9">The sequence shown here is derived from an EMBL/GenBank/DDBJ whole genome shotgun (WGS) entry which is preliminary data.</text>
</comment>
<reference evidence="9" key="2">
    <citation type="submission" date="2021-04" db="EMBL/GenBank/DDBJ databases">
        <authorList>
            <person name="Gilroy R."/>
        </authorList>
    </citation>
    <scope>NUCLEOTIDE SEQUENCE</scope>
    <source>
        <strain evidence="9">CHK183-1962</strain>
    </source>
</reference>
<evidence type="ECO:0000256" key="3">
    <source>
        <dbReference type="ARBA" id="ARBA00022692"/>
    </source>
</evidence>
<dbReference type="SUPFAM" id="SSF144091">
    <property type="entry name" value="Rhomboid-like"/>
    <property type="match status" value="1"/>
</dbReference>
<keyword evidence="4" id="KW-0378">Hydrolase</keyword>
<comment type="subcellular location">
    <subcellularLocation>
        <location evidence="1">Membrane</location>
        <topology evidence="1">Multi-pass membrane protein</topology>
    </subcellularLocation>
</comment>
<sequence length="214" mass="23792">MSRQEYYDSNEDFLERIWRNPKNMLNLVVIAVNILVFVLVTVTGGTDDMENMIHWGAAYTPLIREGETYRLFTSMFLHFGIEHLFSNMLLLLFVGDYLEKNAGKAAYIAVYFLGGLTGSVCSYRYELSEGRAVVAAGASGAIFAVLGAIVVLMILNRGHLEDLSLKRLAIMIVLTLLVGVQSSNVDNFAHIGGFVGGIVVMLLLSPFYLLRKKR</sequence>
<feature type="transmembrane region" description="Helical" evidence="7">
    <location>
        <begin position="191"/>
        <end position="210"/>
    </location>
</feature>
<evidence type="ECO:0000256" key="7">
    <source>
        <dbReference type="SAM" id="Phobius"/>
    </source>
</evidence>
<dbReference type="InterPro" id="IPR050925">
    <property type="entry name" value="Rhomboid_protease_S54"/>
</dbReference>
<feature type="transmembrane region" description="Helical" evidence="7">
    <location>
        <begin position="167"/>
        <end position="185"/>
    </location>
</feature>
<evidence type="ECO:0000259" key="8">
    <source>
        <dbReference type="Pfam" id="PF01694"/>
    </source>
</evidence>
<dbReference type="InterPro" id="IPR035952">
    <property type="entry name" value="Rhomboid-like_sf"/>
</dbReference>
<dbReference type="EMBL" id="DXEK01000150">
    <property type="protein sequence ID" value="HIX77707.1"/>
    <property type="molecule type" value="Genomic_DNA"/>
</dbReference>
<dbReference type="Pfam" id="PF01694">
    <property type="entry name" value="Rhomboid"/>
    <property type="match status" value="1"/>
</dbReference>
<proteinExistence type="inferred from homology"/>
<organism evidence="9 10">
    <name type="scientific">Candidatus Fusicatenibacter merdavium</name>
    <dbReference type="NCBI Taxonomy" id="2838600"/>
    <lineage>
        <taxon>Bacteria</taxon>
        <taxon>Bacillati</taxon>
        <taxon>Bacillota</taxon>
        <taxon>Clostridia</taxon>
        <taxon>Lachnospirales</taxon>
        <taxon>Lachnospiraceae</taxon>
        <taxon>Fusicatenibacter</taxon>
    </lineage>
</organism>
<evidence type="ECO:0000256" key="6">
    <source>
        <dbReference type="ARBA" id="ARBA00023136"/>
    </source>
</evidence>
<protein>
    <submittedName>
        <fullName evidence="9">Rhomboid family intramembrane serine protease</fullName>
    </submittedName>
</protein>
<dbReference type="PANTHER" id="PTHR43731:SF14">
    <property type="entry name" value="PRESENILIN-ASSOCIATED RHOMBOID-LIKE PROTEIN, MITOCHONDRIAL"/>
    <property type="match status" value="1"/>
</dbReference>
<evidence type="ECO:0000313" key="10">
    <source>
        <dbReference type="Proteomes" id="UP000886890"/>
    </source>
</evidence>
<keyword evidence="6 7" id="KW-0472">Membrane</keyword>
<evidence type="ECO:0000256" key="5">
    <source>
        <dbReference type="ARBA" id="ARBA00022989"/>
    </source>
</evidence>
<evidence type="ECO:0000256" key="2">
    <source>
        <dbReference type="ARBA" id="ARBA00009045"/>
    </source>
</evidence>